<dbReference type="PANTHER" id="PTHR46632">
    <property type="entry name" value="E3 UBIQUITIN-PROTEIN LIGASE SINA-LIKE 4"/>
    <property type="match status" value="1"/>
</dbReference>
<proteinExistence type="inferred from homology"/>
<feature type="domain" description="SIAH-type" evidence="14">
    <location>
        <begin position="237"/>
        <end position="295"/>
    </location>
</feature>
<dbReference type="GO" id="GO:0016567">
    <property type="term" value="P:protein ubiquitination"/>
    <property type="evidence" value="ECO:0007669"/>
    <property type="project" value="UniProtKB-UniPathway"/>
</dbReference>
<feature type="compositionally biased region" description="Polar residues" evidence="12">
    <location>
        <begin position="1"/>
        <end position="11"/>
    </location>
</feature>
<dbReference type="CDD" id="cd16571">
    <property type="entry name" value="RING-HC_SIAHs"/>
    <property type="match status" value="1"/>
</dbReference>
<protein>
    <recommendedName>
        <fullName evidence="4">RING-type E3 ubiquitin transferase</fullName>
        <ecNumber evidence="4">2.3.2.27</ecNumber>
    </recommendedName>
</protein>
<comment type="catalytic activity">
    <reaction evidence="1">
        <text>S-ubiquitinyl-[E2 ubiquitin-conjugating enzyme]-L-cysteine + [acceptor protein]-L-lysine = [E2 ubiquitin-conjugating enzyme]-L-cysteine + N(6)-ubiquitinyl-[acceptor protein]-L-lysine.</text>
        <dbReference type="EC" id="2.3.2.27"/>
    </reaction>
</comment>
<keyword evidence="6" id="KW-0479">Metal-binding</keyword>
<evidence type="ECO:0000313" key="16">
    <source>
        <dbReference type="Proteomes" id="UP000290289"/>
    </source>
</evidence>
<comment type="pathway">
    <text evidence="2">Protein modification; protein ubiquitination.</text>
</comment>
<evidence type="ECO:0000256" key="2">
    <source>
        <dbReference type="ARBA" id="ARBA00004906"/>
    </source>
</evidence>
<comment type="caution">
    <text evidence="15">The sequence shown here is derived from an EMBL/GenBank/DDBJ whole genome shotgun (WGS) entry which is preliminary data.</text>
</comment>
<evidence type="ECO:0000259" key="14">
    <source>
        <dbReference type="PROSITE" id="PS51081"/>
    </source>
</evidence>
<organism evidence="15 16">
    <name type="scientific">Malus domestica</name>
    <name type="common">Apple</name>
    <name type="synonym">Pyrus malus</name>
    <dbReference type="NCBI Taxonomy" id="3750"/>
    <lineage>
        <taxon>Eukaryota</taxon>
        <taxon>Viridiplantae</taxon>
        <taxon>Streptophyta</taxon>
        <taxon>Embryophyta</taxon>
        <taxon>Tracheophyta</taxon>
        <taxon>Spermatophyta</taxon>
        <taxon>Magnoliopsida</taxon>
        <taxon>eudicotyledons</taxon>
        <taxon>Gunneridae</taxon>
        <taxon>Pentapetalae</taxon>
        <taxon>rosids</taxon>
        <taxon>fabids</taxon>
        <taxon>Rosales</taxon>
        <taxon>Rosaceae</taxon>
        <taxon>Amygdaloideae</taxon>
        <taxon>Maleae</taxon>
        <taxon>Malus</taxon>
    </lineage>
</organism>
<keyword evidence="5" id="KW-0808">Transferase</keyword>
<evidence type="ECO:0000256" key="11">
    <source>
        <dbReference type="PROSITE-ProRule" id="PRU00455"/>
    </source>
</evidence>
<dbReference type="UniPathway" id="UPA00143"/>
<dbReference type="Pfam" id="PF21361">
    <property type="entry name" value="Sina_ZnF"/>
    <property type="match status" value="1"/>
</dbReference>
<evidence type="ECO:0000256" key="9">
    <source>
        <dbReference type="ARBA" id="ARBA00022833"/>
    </source>
</evidence>
<evidence type="ECO:0000256" key="8">
    <source>
        <dbReference type="ARBA" id="ARBA00022786"/>
    </source>
</evidence>
<keyword evidence="8" id="KW-0833">Ubl conjugation pathway</keyword>
<dbReference type="STRING" id="3750.A0A498IZF7"/>
<feature type="compositionally biased region" description="Acidic residues" evidence="12">
    <location>
        <begin position="78"/>
        <end position="87"/>
    </location>
</feature>
<dbReference type="GO" id="GO:0008270">
    <property type="term" value="F:zinc ion binding"/>
    <property type="evidence" value="ECO:0007669"/>
    <property type="project" value="UniProtKB-KW"/>
</dbReference>
<dbReference type="InterPro" id="IPR001841">
    <property type="entry name" value="Znf_RING"/>
</dbReference>
<dbReference type="AlphaFoldDB" id="A0A498IZF7"/>
<dbReference type="Proteomes" id="UP000290289">
    <property type="component" value="Chromosome 10"/>
</dbReference>
<evidence type="ECO:0000256" key="7">
    <source>
        <dbReference type="ARBA" id="ARBA00022771"/>
    </source>
</evidence>
<comment type="similarity">
    <text evidence="3">Belongs to the SINA (Seven in absentia) family.</text>
</comment>
<feature type="compositionally biased region" description="Basic and acidic residues" evidence="12">
    <location>
        <begin position="88"/>
        <end position="143"/>
    </location>
</feature>
<evidence type="ECO:0000256" key="1">
    <source>
        <dbReference type="ARBA" id="ARBA00000900"/>
    </source>
</evidence>
<dbReference type="EC" id="2.3.2.27" evidence="4"/>
<evidence type="ECO:0000256" key="4">
    <source>
        <dbReference type="ARBA" id="ARBA00012483"/>
    </source>
</evidence>
<evidence type="ECO:0000256" key="5">
    <source>
        <dbReference type="ARBA" id="ARBA00022679"/>
    </source>
</evidence>
<feature type="region of interest" description="Disordered" evidence="12">
    <location>
        <begin position="1"/>
        <end position="169"/>
    </location>
</feature>
<keyword evidence="7 11" id="KW-0863">Zinc-finger</keyword>
<evidence type="ECO:0000256" key="12">
    <source>
        <dbReference type="SAM" id="MobiDB-lite"/>
    </source>
</evidence>
<feature type="domain" description="RING-type" evidence="13">
    <location>
        <begin position="182"/>
        <end position="219"/>
    </location>
</feature>
<dbReference type="GO" id="GO:0061630">
    <property type="term" value="F:ubiquitin protein ligase activity"/>
    <property type="evidence" value="ECO:0007669"/>
    <property type="project" value="UniProtKB-EC"/>
</dbReference>
<name>A0A498IZF7_MALDO</name>
<evidence type="ECO:0000256" key="3">
    <source>
        <dbReference type="ARBA" id="ARBA00009119"/>
    </source>
</evidence>
<comment type="function">
    <text evidence="10">E3 ubiquitin-protein ligase that mediates ubiquitination and subsequent proteasomal degradation of target proteins. E3 ubiquitin ligases accept ubiquitin from an E2 ubiquitin-conjugating enzyme in the form of a thioester and then directly transfers the ubiquitin to targeted substrates. It probably triggers the ubiquitin-mediated degradation of different substrates.</text>
</comment>
<evidence type="ECO:0000259" key="13">
    <source>
        <dbReference type="PROSITE" id="PS50089"/>
    </source>
</evidence>
<evidence type="ECO:0000256" key="6">
    <source>
        <dbReference type="ARBA" id="ARBA00022723"/>
    </source>
</evidence>
<dbReference type="SUPFAM" id="SSF57850">
    <property type="entry name" value="RING/U-box"/>
    <property type="match status" value="1"/>
</dbReference>
<feature type="compositionally biased region" description="Basic residues" evidence="12">
    <location>
        <begin position="61"/>
        <end position="72"/>
    </location>
</feature>
<dbReference type="PROSITE" id="PS50089">
    <property type="entry name" value="ZF_RING_2"/>
    <property type="match status" value="1"/>
</dbReference>
<accession>A0A498IZF7</accession>
<dbReference type="PANTHER" id="PTHR46632:SF16">
    <property type="entry name" value="E3 UBIQUITIN-PROTEIN LIGASE SINA-LIKE 10"/>
    <property type="match status" value="1"/>
</dbReference>
<evidence type="ECO:0000313" key="15">
    <source>
        <dbReference type="EMBL" id="RXH87484.1"/>
    </source>
</evidence>
<dbReference type="InterPro" id="IPR049548">
    <property type="entry name" value="Sina-like_RING"/>
</dbReference>
<dbReference type="EMBL" id="RDQH01000336">
    <property type="protein sequence ID" value="RXH87484.1"/>
    <property type="molecule type" value="Genomic_DNA"/>
</dbReference>
<dbReference type="Gene3D" id="3.30.40.10">
    <property type="entry name" value="Zinc/RING finger domain, C3HC4 (zinc finger)"/>
    <property type="match status" value="1"/>
</dbReference>
<dbReference type="InterPro" id="IPR013083">
    <property type="entry name" value="Znf_RING/FYVE/PHD"/>
</dbReference>
<dbReference type="Pfam" id="PF21362">
    <property type="entry name" value="Sina_RING"/>
    <property type="match status" value="1"/>
</dbReference>
<gene>
    <name evidence="15" type="ORF">DVH24_034384</name>
</gene>
<dbReference type="SUPFAM" id="SSF49599">
    <property type="entry name" value="TRAF domain-like"/>
    <property type="match status" value="1"/>
</dbReference>
<evidence type="ECO:0000256" key="10">
    <source>
        <dbReference type="ARBA" id="ARBA00024004"/>
    </source>
</evidence>
<keyword evidence="9" id="KW-0862">Zinc</keyword>
<keyword evidence="16" id="KW-1185">Reference proteome</keyword>
<dbReference type="InterPro" id="IPR044286">
    <property type="entry name" value="SINL_plant"/>
</dbReference>
<dbReference type="InterPro" id="IPR013010">
    <property type="entry name" value="Znf_SIAH"/>
</dbReference>
<dbReference type="PROSITE" id="PS51081">
    <property type="entry name" value="ZF_SIAH"/>
    <property type="match status" value="1"/>
</dbReference>
<reference evidence="15 16" key="1">
    <citation type="submission" date="2018-10" db="EMBL/GenBank/DDBJ databases">
        <title>A high-quality apple genome assembly.</title>
        <authorList>
            <person name="Hu J."/>
        </authorList>
    </citation>
    <scope>NUCLEOTIDE SEQUENCE [LARGE SCALE GENOMIC DNA]</scope>
    <source>
        <strain evidence="16">cv. HFTH1</strain>
        <tissue evidence="15">Young leaf</tissue>
    </source>
</reference>
<feature type="compositionally biased region" description="Acidic residues" evidence="12">
    <location>
        <begin position="144"/>
        <end position="163"/>
    </location>
</feature>
<sequence length="423" mass="48180">MARSSPLSNGESDLEKEVLMRPRRHLSPGFLPSEESDEEVSIIRRTKRARLSRPNPFAPHTRVRAPRAKRGRGYAGREEDESDSDGSEGDRYSDGGEVDHYRDGGEVDHYHDRSEEGDRYRDRSEEGDRYRDRSEEEDRYRDGSEDEEREEDDKIEVEDEEENNERSDKTIITLTDPYLFECPICYEPLTIPVFQCDQNGHIACSSCISKMNNKCPSCSGSICSNRCRAIEKILESVSTISCRNAKHGCKESVTYDKRSEHQKTCVYSPCSCPHIGCDFVASSKQICQHFRHKHFGSAKRFEYHCSFPVTLSVTDKFVVFQEKNEGTLFVLKNHCVKELGNAVTLSCIQPSSTGGFFYDLVAKTKGNRLRLQAFTKSTPRIIIDDSPPKTGFHLIPTDFISSCGQLKMDLCIWPEDDHPISIL</sequence>